<dbReference type="RefSeq" id="XP_007769739.1">
    <property type="nucleotide sequence ID" value="XM_007771549.1"/>
</dbReference>
<dbReference type="Proteomes" id="UP000053558">
    <property type="component" value="Unassembled WGS sequence"/>
</dbReference>
<dbReference type="PANTHER" id="PTHR34815:SF2">
    <property type="entry name" value="N-ACETYLTRANSFERASE DOMAIN-CONTAINING PROTEIN"/>
    <property type="match status" value="1"/>
</dbReference>
<evidence type="ECO:0000313" key="3">
    <source>
        <dbReference type="Proteomes" id="UP000053558"/>
    </source>
</evidence>
<organism evidence="2 3">
    <name type="scientific">Coniophora puteana (strain RWD-64-598)</name>
    <name type="common">Brown rot fungus</name>
    <dbReference type="NCBI Taxonomy" id="741705"/>
    <lineage>
        <taxon>Eukaryota</taxon>
        <taxon>Fungi</taxon>
        <taxon>Dikarya</taxon>
        <taxon>Basidiomycota</taxon>
        <taxon>Agaricomycotina</taxon>
        <taxon>Agaricomycetes</taxon>
        <taxon>Agaricomycetidae</taxon>
        <taxon>Boletales</taxon>
        <taxon>Coniophorineae</taxon>
        <taxon>Coniophoraceae</taxon>
        <taxon>Coniophora</taxon>
    </lineage>
</organism>
<protein>
    <recommendedName>
        <fullName evidence="1">LYC1 C-terminal domain-containing protein</fullName>
    </recommendedName>
</protein>
<accession>A0A5M3ML19</accession>
<comment type="caution">
    <text evidence="2">The sequence shown here is derived from an EMBL/GenBank/DDBJ whole genome shotgun (WGS) entry which is preliminary data.</text>
</comment>
<dbReference type="KEGG" id="cput:CONPUDRAFT_58204"/>
<reference evidence="3" key="1">
    <citation type="journal article" date="2012" name="Science">
        <title>The Paleozoic origin of enzymatic lignin decomposition reconstructed from 31 fungal genomes.</title>
        <authorList>
            <person name="Floudas D."/>
            <person name="Binder M."/>
            <person name="Riley R."/>
            <person name="Barry K."/>
            <person name="Blanchette R.A."/>
            <person name="Henrissat B."/>
            <person name="Martinez A.T."/>
            <person name="Otillar R."/>
            <person name="Spatafora J.W."/>
            <person name="Yadav J.S."/>
            <person name="Aerts A."/>
            <person name="Benoit I."/>
            <person name="Boyd A."/>
            <person name="Carlson A."/>
            <person name="Copeland A."/>
            <person name="Coutinho P.M."/>
            <person name="de Vries R.P."/>
            <person name="Ferreira P."/>
            <person name="Findley K."/>
            <person name="Foster B."/>
            <person name="Gaskell J."/>
            <person name="Glotzer D."/>
            <person name="Gorecki P."/>
            <person name="Heitman J."/>
            <person name="Hesse C."/>
            <person name="Hori C."/>
            <person name="Igarashi K."/>
            <person name="Jurgens J.A."/>
            <person name="Kallen N."/>
            <person name="Kersten P."/>
            <person name="Kohler A."/>
            <person name="Kuees U."/>
            <person name="Kumar T.K.A."/>
            <person name="Kuo A."/>
            <person name="LaButti K."/>
            <person name="Larrondo L.F."/>
            <person name="Lindquist E."/>
            <person name="Ling A."/>
            <person name="Lombard V."/>
            <person name="Lucas S."/>
            <person name="Lundell T."/>
            <person name="Martin R."/>
            <person name="McLaughlin D.J."/>
            <person name="Morgenstern I."/>
            <person name="Morin E."/>
            <person name="Murat C."/>
            <person name="Nagy L.G."/>
            <person name="Nolan M."/>
            <person name="Ohm R.A."/>
            <person name="Patyshakuliyeva A."/>
            <person name="Rokas A."/>
            <person name="Ruiz-Duenas F.J."/>
            <person name="Sabat G."/>
            <person name="Salamov A."/>
            <person name="Samejima M."/>
            <person name="Schmutz J."/>
            <person name="Slot J.C."/>
            <person name="St John F."/>
            <person name="Stenlid J."/>
            <person name="Sun H."/>
            <person name="Sun S."/>
            <person name="Syed K."/>
            <person name="Tsang A."/>
            <person name="Wiebenga A."/>
            <person name="Young D."/>
            <person name="Pisabarro A."/>
            <person name="Eastwood D.C."/>
            <person name="Martin F."/>
            <person name="Cullen D."/>
            <person name="Grigoriev I.V."/>
            <person name="Hibbett D.S."/>
        </authorList>
    </citation>
    <scope>NUCLEOTIDE SEQUENCE [LARGE SCALE GENOMIC DNA]</scope>
    <source>
        <strain evidence="3">RWD-64-598 SS2</strain>
    </source>
</reference>
<dbReference type="PANTHER" id="PTHR34815">
    <property type="entry name" value="LYSINE ACETYLTRANSFERASE"/>
    <property type="match status" value="1"/>
</dbReference>
<dbReference type="GeneID" id="19207932"/>
<evidence type="ECO:0000259" key="1">
    <source>
        <dbReference type="Pfam" id="PF22998"/>
    </source>
</evidence>
<keyword evidence="3" id="KW-1185">Reference proteome</keyword>
<name>A0A5M3ML19_CONPW</name>
<feature type="domain" description="LYC1 C-terminal" evidence="1">
    <location>
        <begin position="210"/>
        <end position="389"/>
    </location>
</feature>
<dbReference type="Pfam" id="PF22998">
    <property type="entry name" value="GNAT_LYC1-like"/>
    <property type="match status" value="1"/>
</dbReference>
<gene>
    <name evidence="2" type="ORF">CONPUDRAFT_58204</name>
</gene>
<dbReference type="OMA" id="WIANERF"/>
<dbReference type="InterPro" id="IPR055100">
    <property type="entry name" value="GNAT_LYC1-like"/>
</dbReference>
<dbReference type="AlphaFoldDB" id="A0A5M3ML19"/>
<dbReference type="OrthoDB" id="2020070at2759"/>
<sequence length="389" mass="43402">MSKAGVDLASLSLYPATSEQVAESRRRQFVQWGQHLTEDQFNGLSDIYDAREQATGGKWTPWVLAPRDDPKTLDFMCACETYRRVALVKRPNSTTLDQVPAFGLACVLTPKANRGKGYASHMVRLLHWVLAADTLDPALFPSAWGAPPPKPPGVNIGDAQFCVLYSDAGADFYRMSGPTQDKSGGWEVKGNVSTLWEVAAVNDNKSVEAADKLRWNDLREEAGLEALWARDAQYIQDLVAAASLPSPSTAVIVSFLPTQGIAMYQVPRSRWHTEHMHTLDVWGTELHDQPADEPTYATWAVDTAYNPPRLIVTRIRASSKTFPLLINKILRIAKEAGLQKAEIWNLSESLVEVAASLGGRTYERTEHLPALRWYGKEQTRDIHWVFNEK</sequence>
<dbReference type="InterPro" id="IPR053013">
    <property type="entry name" value="LAT"/>
</dbReference>
<dbReference type="EMBL" id="JH711580">
    <property type="protein sequence ID" value="EIW79939.1"/>
    <property type="molecule type" value="Genomic_DNA"/>
</dbReference>
<evidence type="ECO:0000313" key="2">
    <source>
        <dbReference type="EMBL" id="EIW79939.1"/>
    </source>
</evidence>
<proteinExistence type="predicted"/>